<feature type="transmembrane region" description="Helical" evidence="2">
    <location>
        <begin position="116"/>
        <end position="137"/>
    </location>
</feature>
<feature type="compositionally biased region" description="Basic and acidic residues" evidence="1">
    <location>
        <begin position="652"/>
        <end position="664"/>
    </location>
</feature>
<dbReference type="RefSeq" id="WP_207399470.1">
    <property type="nucleotide sequence ID" value="NZ_CAACUY010000006.1"/>
</dbReference>
<feature type="compositionally biased region" description="Basic and acidic residues" evidence="1">
    <location>
        <begin position="629"/>
        <end position="638"/>
    </location>
</feature>
<sequence>MSDVSPGQRVRPERPDPPRPGRTARGPRPDAARGQARPGGGGAGGGRPLYVTGLVAALWCIGIGLAVLTTFTLIGWIAAPRTALGHGLPGVFRTAVNFWLVSHHAGFSSSHGRVGLLPLGVLVLPGAMLYRGGGWMIRGLGLPSRPRVAVVQVAVALAVPYAALAGLLALAAASPAVRPSAWQALVACFTVAVVAGGLGAARAVVAAQVAAEARGRRVRSGLGALLRLLPDRPRSLVIGVAGSTAVLLASGAVLVGGSLALHMSESDRLYDMLAPGIVGGVLLLLVELAFLPNAVIWGMAYAVGPGFSVGAGTSVSATGVFLDTVPAFPPLAALPEPGPAPAVSLLALAAPFAAGAVGGVLTIRAMPSPVYEGAPLWGFVSGALTGAVAAVLAALSGGPLGGERMATVGPSAWQVGLMAALEVGISAAIAAWVANWMILRRSEDEPARAEKRSKKRQARREGKRKTRPVDERPSARPRTASAALPLAAPVPPEAIFDGTDPSGGTDPQGTGPYATGSHATGSHATGPHAAGPHATGPRGTGAHSTGARGAGSHEVGSRGAGTGRDEGREASVPGRAAATSSPYAPDPLEFEEAEPLLAPRRSSRGRGRPAEPPIEFPEEPAPVPVDDGTVVHEGHIVEEPEPAPEAAVPPPRDQDRDDVERTENRGGAIYVLREEPGQD</sequence>
<feature type="transmembrane region" description="Helical" evidence="2">
    <location>
        <begin position="54"/>
        <end position="79"/>
    </location>
</feature>
<dbReference type="EMBL" id="JBHTGP010000006">
    <property type="protein sequence ID" value="MFD0685484.1"/>
    <property type="molecule type" value="Genomic_DNA"/>
</dbReference>
<gene>
    <name evidence="3" type="ORF">ACFQZM_13315</name>
</gene>
<evidence type="ECO:0000313" key="4">
    <source>
        <dbReference type="Proteomes" id="UP001597063"/>
    </source>
</evidence>
<dbReference type="Proteomes" id="UP001597063">
    <property type="component" value="Unassembled WGS sequence"/>
</dbReference>
<evidence type="ECO:0000313" key="3">
    <source>
        <dbReference type="EMBL" id="MFD0685484.1"/>
    </source>
</evidence>
<dbReference type="InterPro" id="IPR045931">
    <property type="entry name" value="DUF6350"/>
</dbReference>
<feature type="region of interest" description="Disordered" evidence="1">
    <location>
        <begin position="444"/>
        <end position="679"/>
    </location>
</feature>
<feature type="transmembrane region" description="Helical" evidence="2">
    <location>
        <begin position="375"/>
        <end position="395"/>
    </location>
</feature>
<protein>
    <submittedName>
        <fullName evidence="3">DUF6350 family protein</fullName>
    </submittedName>
</protein>
<feature type="compositionally biased region" description="Low complexity" evidence="1">
    <location>
        <begin position="518"/>
        <end position="542"/>
    </location>
</feature>
<feature type="transmembrane region" description="Helical" evidence="2">
    <location>
        <begin position="184"/>
        <end position="210"/>
    </location>
</feature>
<evidence type="ECO:0000256" key="1">
    <source>
        <dbReference type="SAM" id="MobiDB-lite"/>
    </source>
</evidence>
<feature type="compositionally biased region" description="Basic and acidic residues" evidence="1">
    <location>
        <begin position="10"/>
        <end position="19"/>
    </location>
</feature>
<organism evidence="3 4">
    <name type="scientific">Actinomadura fibrosa</name>
    <dbReference type="NCBI Taxonomy" id="111802"/>
    <lineage>
        <taxon>Bacteria</taxon>
        <taxon>Bacillati</taxon>
        <taxon>Actinomycetota</taxon>
        <taxon>Actinomycetes</taxon>
        <taxon>Streptosporangiales</taxon>
        <taxon>Thermomonosporaceae</taxon>
        <taxon>Actinomadura</taxon>
    </lineage>
</organism>
<keyword evidence="2" id="KW-0812">Transmembrane</keyword>
<evidence type="ECO:0000256" key="2">
    <source>
        <dbReference type="SAM" id="Phobius"/>
    </source>
</evidence>
<feature type="transmembrane region" description="Helical" evidence="2">
    <location>
        <begin position="415"/>
        <end position="438"/>
    </location>
</feature>
<feature type="region of interest" description="Disordered" evidence="1">
    <location>
        <begin position="1"/>
        <end position="43"/>
    </location>
</feature>
<feature type="compositionally biased region" description="Pro residues" evidence="1">
    <location>
        <begin position="610"/>
        <end position="623"/>
    </location>
</feature>
<proteinExistence type="predicted"/>
<feature type="transmembrane region" description="Helical" evidence="2">
    <location>
        <begin position="272"/>
        <end position="291"/>
    </location>
</feature>
<feature type="transmembrane region" description="Helical" evidence="2">
    <location>
        <begin position="342"/>
        <end position="363"/>
    </location>
</feature>
<keyword evidence="2" id="KW-1133">Transmembrane helix</keyword>
<dbReference type="Pfam" id="PF19877">
    <property type="entry name" value="DUF6350"/>
    <property type="match status" value="1"/>
</dbReference>
<comment type="caution">
    <text evidence="3">The sequence shown here is derived from an EMBL/GenBank/DDBJ whole genome shotgun (WGS) entry which is preliminary data.</text>
</comment>
<accession>A0ABW2XHJ5</accession>
<feature type="compositionally biased region" description="Low complexity" evidence="1">
    <location>
        <begin position="476"/>
        <end position="487"/>
    </location>
</feature>
<reference evidence="4" key="1">
    <citation type="journal article" date="2019" name="Int. J. Syst. Evol. Microbiol.">
        <title>The Global Catalogue of Microorganisms (GCM) 10K type strain sequencing project: providing services to taxonomists for standard genome sequencing and annotation.</title>
        <authorList>
            <consortium name="The Broad Institute Genomics Platform"/>
            <consortium name="The Broad Institute Genome Sequencing Center for Infectious Disease"/>
            <person name="Wu L."/>
            <person name="Ma J."/>
        </authorList>
    </citation>
    <scope>NUCLEOTIDE SEQUENCE [LARGE SCALE GENOMIC DNA]</scope>
    <source>
        <strain evidence="4">JCM 9371</strain>
    </source>
</reference>
<keyword evidence="4" id="KW-1185">Reference proteome</keyword>
<feature type="transmembrane region" description="Helical" evidence="2">
    <location>
        <begin position="298"/>
        <end position="322"/>
    </location>
</feature>
<feature type="compositionally biased region" description="Basic residues" evidence="1">
    <location>
        <begin position="451"/>
        <end position="466"/>
    </location>
</feature>
<feature type="transmembrane region" description="Helical" evidence="2">
    <location>
        <begin position="149"/>
        <end position="172"/>
    </location>
</feature>
<keyword evidence="2" id="KW-0472">Membrane</keyword>
<feature type="transmembrane region" description="Helical" evidence="2">
    <location>
        <begin position="236"/>
        <end position="260"/>
    </location>
</feature>
<name>A0ABW2XHJ5_9ACTN</name>